<feature type="chain" id="PRO_5002643613" evidence="1">
    <location>
        <begin position="21"/>
        <end position="926"/>
    </location>
</feature>
<dbReference type="AlphaFoldDB" id="A2FZK5"/>
<keyword evidence="3" id="KW-1185">Reference proteome</keyword>
<dbReference type="OrthoDB" id="27267at2759"/>
<gene>
    <name evidence="2" type="ORF">TVAG_171430</name>
</gene>
<dbReference type="KEGG" id="tva:4747335"/>
<dbReference type="VEuPathDB" id="TrichDB:TVAG_171430"/>
<name>A2FZK5_TRIV3</name>
<feature type="signal peptide" evidence="1">
    <location>
        <begin position="1"/>
        <end position="20"/>
    </location>
</feature>
<reference evidence="2" key="2">
    <citation type="journal article" date="2007" name="Science">
        <title>Draft genome sequence of the sexually transmitted pathogen Trichomonas vaginalis.</title>
        <authorList>
            <person name="Carlton J.M."/>
            <person name="Hirt R.P."/>
            <person name="Silva J.C."/>
            <person name="Delcher A.L."/>
            <person name="Schatz M."/>
            <person name="Zhao Q."/>
            <person name="Wortman J.R."/>
            <person name="Bidwell S.L."/>
            <person name="Alsmark U.C.M."/>
            <person name="Besteiro S."/>
            <person name="Sicheritz-Ponten T."/>
            <person name="Noel C.J."/>
            <person name="Dacks J.B."/>
            <person name="Foster P.G."/>
            <person name="Simillion C."/>
            <person name="Van de Peer Y."/>
            <person name="Miranda-Saavedra D."/>
            <person name="Barton G.J."/>
            <person name="Westrop G.D."/>
            <person name="Mueller S."/>
            <person name="Dessi D."/>
            <person name="Fiori P.L."/>
            <person name="Ren Q."/>
            <person name="Paulsen I."/>
            <person name="Zhang H."/>
            <person name="Bastida-Corcuera F.D."/>
            <person name="Simoes-Barbosa A."/>
            <person name="Brown M.T."/>
            <person name="Hayes R.D."/>
            <person name="Mukherjee M."/>
            <person name="Okumura C.Y."/>
            <person name="Schneider R."/>
            <person name="Smith A.J."/>
            <person name="Vanacova S."/>
            <person name="Villalvazo M."/>
            <person name="Haas B.J."/>
            <person name="Pertea M."/>
            <person name="Feldblyum T.V."/>
            <person name="Utterback T.R."/>
            <person name="Shu C.L."/>
            <person name="Osoegawa K."/>
            <person name="de Jong P.J."/>
            <person name="Hrdy I."/>
            <person name="Horvathova L."/>
            <person name="Zubacova Z."/>
            <person name="Dolezal P."/>
            <person name="Malik S.B."/>
            <person name="Logsdon J.M. Jr."/>
            <person name="Henze K."/>
            <person name="Gupta A."/>
            <person name="Wang C.C."/>
            <person name="Dunne R.L."/>
            <person name="Upcroft J.A."/>
            <person name="Upcroft P."/>
            <person name="White O."/>
            <person name="Salzberg S.L."/>
            <person name="Tang P."/>
            <person name="Chiu C.-H."/>
            <person name="Lee Y.-S."/>
            <person name="Embley T.M."/>
            <person name="Coombs G.H."/>
            <person name="Mottram J.C."/>
            <person name="Tachezy J."/>
            <person name="Fraser-Liggett C.M."/>
            <person name="Johnson P.J."/>
        </authorList>
    </citation>
    <scope>NUCLEOTIDE SEQUENCE [LARGE SCALE GENOMIC DNA]</scope>
    <source>
        <strain evidence="2">G3</strain>
    </source>
</reference>
<dbReference type="InParanoid" id="A2FZK5"/>
<evidence type="ECO:0000256" key="1">
    <source>
        <dbReference type="SAM" id="SignalP"/>
    </source>
</evidence>
<proteinExistence type="predicted"/>
<evidence type="ECO:0000313" key="2">
    <source>
        <dbReference type="EMBL" id="EAX89663.1"/>
    </source>
</evidence>
<accession>A2FZK5</accession>
<dbReference type="PANTHER" id="PTHR45661:SF3">
    <property type="entry name" value="IG-LIKE DOMAIN-CONTAINING PROTEIN"/>
    <property type="match status" value="1"/>
</dbReference>
<dbReference type="Proteomes" id="UP000001542">
    <property type="component" value="Unassembled WGS sequence"/>
</dbReference>
<dbReference type="InterPro" id="IPR053139">
    <property type="entry name" value="Surface_bspA-like"/>
</dbReference>
<sequence length="926" mass="102826">MFRNPLFFSLLASNLYISSATVSGTTVTITDSADFTNQNTISLIVDNKATTLKLSGSLTEMPKFKGYTLVKNVVIEATGITEIPEKCFYQNSHIDTVTMHSGITAIRNYAFTYSSIRSINLENIESIGHYAFQKCPNLKTVNLQKISYIGVGPFYESGIETLSISIGVHFIIQRGSFQNCFFLKSVSFANTASNTEAPRSVQILDYAFMNCHQLKTITTSNLLINAYDYTFANTALETFPFESLSTVGSYTFLNTKLKAVAPTSATTSFVGSRMTFRFCFYIQTVDLSNVDGNYTNSYGMFYRCSGLTTVKLPASMTILPDSMFKDCPALKSIIAPGLTEISTDGLMSCTSLETIDIGSSSITKIGYRGIHNCPKLNITIQNVHLDERAIYANDVIESMSVSYLSYWSCMNMTNLKSVNIRSNQYEIPVGCFMYCTKLETVNIPNTATYIGDLCFAFTNLKNTLDLNRVYRLRDYAFWRSNLTGIRINTDMGRFGTQCFYECPNLVTITFTSRVQKAMMSPFFGNNQKFEFVSQSSYVTWDSTNKILRNNNVVIYVAPDATISDDFFQTNDFEIGSLYWYKQLSNINCITSHNYNFANSSITSITFTDDPSVSNYILQDMSYSTELTTVQLSPGITEISSGCFKGCSKLKTINLGDIKKIGEGAFIGCTSLDNIDISKVTHIMPEAFKDCVSLEKVNFPASLVDGRNSNNEIGMNFFANTGFTEITFATAIQQTSYFQGMFVGCKKLNKVTLGPGVSKVPDHMFENSSLVEVEYSNSLTSIGHMSFARTNLKQFTIGPNLNDINPTAFYGSYSLNIVVSSGNNKYEIIDGNHLVEKSTKSLVCLFGKIPNTFKLSEEICVLKDASLASAPEIDSNTGKVIDWGITTLIIPGNIRVEDKMQPLRLTPYLHNLCYGGIDQPPLLNSMA</sequence>
<dbReference type="RefSeq" id="XP_001302593.1">
    <property type="nucleotide sequence ID" value="XM_001302592.1"/>
</dbReference>
<protein>
    <submittedName>
        <fullName evidence="2">Surface antigen BspA-like</fullName>
    </submittedName>
</protein>
<dbReference type="Gene3D" id="3.80.10.10">
    <property type="entry name" value="Ribonuclease Inhibitor"/>
    <property type="match status" value="5"/>
</dbReference>
<dbReference type="Pfam" id="PF13306">
    <property type="entry name" value="LRR_5"/>
    <property type="match status" value="5"/>
</dbReference>
<organism evidence="2 3">
    <name type="scientific">Trichomonas vaginalis (strain ATCC PRA-98 / G3)</name>
    <dbReference type="NCBI Taxonomy" id="412133"/>
    <lineage>
        <taxon>Eukaryota</taxon>
        <taxon>Metamonada</taxon>
        <taxon>Parabasalia</taxon>
        <taxon>Trichomonadida</taxon>
        <taxon>Trichomonadidae</taxon>
        <taxon>Trichomonas</taxon>
    </lineage>
</organism>
<dbReference type="VEuPathDB" id="TrichDB:TVAGG3_0792010"/>
<dbReference type="EMBL" id="DS114179">
    <property type="protein sequence ID" value="EAX89663.1"/>
    <property type="molecule type" value="Genomic_DNA"/>
</dbReference>
<dbReference type="InterPro" id="IPR026906">
    <property type="entry name" value="LRR_5"/>
</dbReference>
<evidence type="ECO:0000313" key="3">
    <source>
        <dbReference type="Proteomes" id="UP000001542"/>
    </source>
</evidence>
<dbReference type="InterPro" id="IPR032675">
    <property type="entry name" value="LRR_dom_sf"/>
</dbReference>
<keyword evidence="1" id="KW-0732">Signal</keyword>
<dbReference type="SUPFAM" id="SSF52058">
    <property type="entry name" value="L domain-like"/>
    <property type="match status" value="3"/>
</dbReference>
<dbReference type="PANTHER" id="PTHR45661">
    <property type="entry name" value="SURFACE ANTIGEN"/>
    <property type="match status" value="1"/>
</dbReference>
<reference evidence="2" key="1">
    <citation type="submission" date="2006-10" db="EMBL/GenBank/DDBJ databases">
        <authorList>
            <person name="Amadeo P."/>
            <person name="Zhao Q."/>
            <person name="Wortman J."/>
            <person name="Fraser-Liggett C."/>
            <person name="Carlton J."/>
        </authorList>
    </citation>
    <scope>NUCLEOTIDE SEQUENCE</scope>
    <source>
        <strain evidence="2">G3</strain>
    </source>
</reference>